<evidence type="ECO:0000259" key="13">
    <source>
        <dbReference type="Pfam" id="PF03416"/>
    </source>
</evidence>
<dbReference type="PANTHER" id="PTHR22624">
    <property type="entry name" value="CYSTEINE PROTEASE ATG4"/>
    <property type="match status" value="1"/>
</dbReference>
<comment type="function">
    <text evidence="11">Cysteine protease that plays a key role in autophagy by mediating both proteolytic activation and delipidation of ATG8 family proteins.</text>
</comment>
<dbReference type="WBParaSite" id="GPLIN_000827400">
    <property type="protein sequence ID" value="GPLIN_000827400"/>
    <property type="gene ID" value="GPLIN_000827400"/>
</dbReference>
<dbReference type="InterPro" id="IPR046792">
    <property type="entry name" value="Peptidase_C54_cat"/>
</dbReference>
<evidence type="ECO:0000256" key="6">
    <source>
        <dbReference type="ARBA" id="ARBA00022801"/>
    </source>
</evidence>
<dbReference type="GO" id="GO:0016485">
    <property type="term" value="P:protein processing"/>
    <property type="evidence" value="ECO:0007669"/>
    <property type="project" value="TreeGrafter"/>
</dbReference>
<feature type="domain" description="Peptidase C54 catalytic" evidence="13">
    <location>
        <begin position="115"/>
        <end position="157"/>
    </location>
</feature>
<feature type="compositionally biased region" description="Polar residues" evidence="12">
    <location>
        <begin position="12"/>
        <end position="28"/>
    </location>
</feature>
<keyword evidence="5 11" id="KW-0645">Protease</keyword>
<comment type="catalytic activity">
    <reaction evidence="10">
        <text>[protein]-C-terminal L-amino acid-glycyl-phosphatidylethanolamide + H2O = [protein]-C-terminal L-amino acid-glycine + a 1,2-diacyl-sn-glycero-3-phosphoethanolamine</text>
        <dbReference type="Rhea" id="RHEA:67548"/>
        <dbReference type="Rhea" id="RHEA-COMP:17323"/>
        <dbReference type="Rhea" id="RHEA-COMP:17324"/>
        <dbReference type="ChEBI" id="CHEBI:15377"/>
        <dbReference type="ChEBI" id="CHEBI:64612"/>
        <dbReference type="ChEBI" id="CHEBI:172940"/>
        <dbReference type="ChEBI" id="CHEBI:172941"/>
    </reaction>
    <physiologicalReaction direction="left-to-right" evidence="10">
        <dbReference type="Rhea" id="RHEA:67549"/>
    </physiologicalReaction>
</comment>
<keyword evidence="9 11" id="KW-0072">Autophagy</keyword>
<reference evidence="15" key="3">
    <citation type="submission" date="2016-06" db="UniProtKB">
        <authorList>
            <consortium name="WormBaseParasite"/>
        </authorList>
    </citation>
    <scope>IDENTIFICATION</scope>
</reference>
<dbReference type="InterPro" id="IPR005078">
    <property type="entry name" value="Peptidase_C54"/>
</dbReference>
<evidence type="ECO:0000313" key="15">
    <source>
        <dbReference type="WBParaSite" id="GPLIN_000827400"/>
    </source>
</evidence>
<evidence type="ECO:0000313" key="14">
    <source>
        <dbReference type="Proteomes" id="UP000050741"/>
    </source>
</evidence>
<keyword evidence="3" id="KW-0813">Transport</keyword>
<evidence type="ECO:0000256" key="7">
    <source>
        <dbReference type="ARBA" id="ARBA00022807"/>
    </source>
</evidence>
<proteinExistence type="inferred from homology"/>
<organism evidence="14 15">
    <name type="scientific">Globodera pallida</name>
    <name type="common">Potato cyst nematode worm</name>
    <name type="synonym">Heterodera pallida</name>
    <dbReference type="NCBI Taxonomy" id="36090"/>
    <lineage>
        <taxon>Eukaryota</taxon>
        <taxon>Metazoa</taxon>
        <taxon>Ecdysozoa</taxon>
        <taxon>Nematoda</taxon>
        <taxon>Chromadorea</taxon>
        <taxon>Rhabditida</taxon>
        <taxon>Tylenchina</taxon>
        <taxon>Tylenchomorpha</taxon>
        <taxon>Tylenchoidea</taxon>
        <taxon>Heteroderidae</taxon>
        <taxon>Heteroderinae</taxon>
        <taxon>Globodera</taxon>
    </lineage>
</organism>
<accession>A0A183C5X9</accession>
<dbReference type="GO" id="GO:0000045">
    <property type="term" value="P:autophagosome assembly"/>
    <property type="evidence" value="ECO:0007669"/>
    <property type="project" value="TreeGrafter"/>
</dbReference>
<comment type="subcellular location">
    <subcellularLocation>
        <location evidence="1 11">Cytoplasm</location>
    </subcellularLocation>
</comment>
<keyword evidence="6 11" id="KW-0378">Hydrolase</keyword>
<dbReference type="InterPro" id="IPR038765">
    <property type="entry name" value="Papain-like_cys_pep_sf"/>
</dbReference>
<sequence>MCNGCGGADSLHCSSTASETGELSSSVERPTLDSLIESFADVITLTQQHQHLKDEEKEKWTECSSTGGTNERLDDDEEEVEENVIIMVTKMEDTRAVNSTFEKPLGAEMPTRSPVHEFDDTSFHCPYILTMDFKTLDPSLALGFLTRNLEEYTDLVHRLKTSVWPCSSPPLFEILDSRPKGWPKFTPFESDFFHDNPLNIQEYDLEYESDEDFELLELR</sequence>
<dbReference type="PANTHER" id="PTHR22624:SF49">
    <property type="entry name" value="CYSTEINE PROTEASE"/>
    <property type="match status" value="1"/>
</dbReference>
<dbReference type="GO" id="GO:0004197">
    <property type="term" value="F:cysteine-type endopeptidase activity"/>
    <property type="evidence" value="ECO:0007669"/>
    <property type="project" value="TreeGrafter"/>
</dbReference>
<dbReference type="GO" id="GO:0005737">
    <property type="term" value="C:cytoplasm"/>
    <property type="evidence" value="ECO:0007669"/>
    <property type="project" value="UniProtKB-SubCell"/>
</dbReference>
<keyword evidence="4 11" id="KW-0963">Cytoplasm</keyword>
<evidence type="ECO:0000256" key="11">
    <source>
        <dbReference type="RuleBase" id="RU363115"/>
    </source>
</evidence>
<dbReference type="AlphaFoldDB" id="A0A183C5X9"/>
<evidence type="ECO:0000256" key="1">
    <source>
        <dbReference type="ARBA" id="ARBA00004496"/>
    </source>
</evidence>
<reference evidence="14" key="2">
    <citation type="submission" date="2014-05" db="EMBL/GenBank/DDBJ databases">
        <title>The genome and life-stage specific transcriptomes of Globodera pallida elucidate key aspects of plant parasitism by a cyst nematode.</title>
        <authorList>
            <person name="Cotton J.A."/>
            <person name="Lilley C.J."/>
            <person name="Jones L.M."/>
            <person name="Kikuchi T."/>
            <person name="Reid A.J."/>
            <person name="Thorpe P."/>
            <person name="Tsai I.J."/>
            <person name="Beasley H."/>
            <person name="Blok V."/>
            <person name="Cock P.J.A."/>
            <person name="Van den Akker S.E."/>
            <person name="Holroyd N."/>
            <person name="Hunt M."/>
            <person name="Mantelin S."/>
            <person name="Naghra H."/>
            <person name="Pain A."/>
            <person name="Palomares-Rius J.E."/>
            <person name="Zarowiecki M."/>
            <person name="Berriman M."/>
            <person name="Jones J.T."/>
            <person name="Urwin P.E."/>
        </authorList>
    </citation>
    <scope>NUCLEOTIDE SEQUENCE [LARGE SCALE GENOMIC DNA]</scope>
    <source>
        <strain evidence="14">Lindley</strain>
    </source>
</reference>
<evidence type="ECO:0000256" key="10">
    <source>
        <dbReference type="ARBA" id="ARBA00029362"/>
    </source>
</evidence>
<keyword evidence="14" id="KW-1185">Reference proteome</keyword>
<dbReference type="EC" id="3.4.22.-" evidence="11"/>
<protein>
    <recommendedName>
        <fullName evidence="11">Cysteine protease</fullName>
        <ecNumber evidence="11">3.4.22.-</ecNumber>
    </recommendedName>
</protein>
<evidence type="ECO:0000256" key="12">
    <source>
        <dbReference type="SAM" id="MobiDB-lite"/>
    </source>
</evidence>
<dbReference type="GO" id="GO:0000423">
    <property type="term" value="P:mitophagy"/>
    <property type="evidence" value="ECO:0007669"/>
    <property type="project" value="TreeGrafter"/>
</dbReference>
<keyword evidence="7" id="KW-0788">Thiol protease</keyword>
<evidence type="ECO:0000256" key="5">
    <source>
        <dbReference type="ARBA" id="ARBA00022670"/>
    </source>
</evidence>
<feature type="compositionally biased region" description="Basic and acidic residues" evidence="12">
    <location>
        <begin position="51"/>
        <end position="61"/>
    </location>
</feature>
<feature type="region of interest" description="Disordered" evidence="12">
    <location>
        <begin position="1"/>
        <end position="28"/>
    </location>
</feature>
<dbReference type="GO" id="GO:0034727">
    <property type="term" value="P:piecemeal microautophagy of the nucleus"/>
    <property type="evidence" value="ECO:0007669"/>
    <property type="project" value="TreeGrafter"/>
</dbReference>
<dbReference type="SUPFAM" id="SSF54001">
    <property type="entry name" value="Cysteine proteinases"/>
    <property type="match status" value="1"/>
</dbReference>
<dbReference type="Proteomes" id="UP000050741">
    <property type="component" value="Unassembled WGS sequence"/>
</dbReference>
<evidence type="ECO:0000256" key="8">
    <source>
        <dbReference type="ARBA" id="ARBA00022927"/>
    </source>
</evidence>
<dbReference type="GO" id="GO:0015031">
    <property type="term" value="P:protein transport"/>
    <property type="evidence" value="ECO:0007669"/>
    <property type="project" value="UniProtKB-KW"/>
</dbReference>
<dbReference type="Pfam" id="PF03416">
    <property type="entry name" value="Peptidase_C54"/>
    <property type="match status" value="1"/>
</dbReference>
<evidence type="ECO:0000256" key="4">
    <source>
        <dbReference type="ARBA" id="ARBA00022490"/>
    </source>
</evidence>
<reference evidence="14" key="1">
    <citation type="submission" date="2013-12" db="EMBL/GenBank/DDBJ databases">
        <authorList>
            <person name="Aslett M."/>
        </authorList>
    </citation>
    <scope>NUCLEOTIDE SEQUENCE [LARGE SCALE GENOMIC DNA]</scope>
    <source>
        <strain evidence="14">Lindley</strain>
    </source>
</reference>
<comment type="similarity">
    <text evidence="2 11">Belongs to the peptidase C54 family.</text>
</comment>
<evidence type="ECO:0000256" key="9">
    <source>
        <dbReference type="ARBA" id="ARBA00023006"/>
    </source>
</evidence>
<name>A0A183C5X9_GLOPA</name>
<evidence type="ECO:0000256" key="3">
    <source>
        <dbReference type="ARBA" id="ARBA00022448"/>
    </source>
</evidence>
<keyword evidence="8 11" id="KW-0653">Protein transport</keyword>
<dbReference type="GO" id="GO:0019786">
    <property type="term" value="F:protein-phosphatidylethanolamide deconjugating activity"/>
    <property type="evidence" value="ECO:0007669"/>
    <property type="project" value="InterPro"/>
</dbReference>
<evidence type="ECO:0000256" key="2">
    <source>
        <dbReference type="ARBA" id="ARBA00010958"/>
    </source>
</evidence>
<dbReference type="GO" id="GO:0035973">
    <property type="term" value="P:aggrephagy"/>
    <property type="evidence" value="ECO:0007669"/>
    <property type="project" value="TreeGrafter"/>
</dbReference>
<feature type="region of interest" description="Disordered" evidence="12">
    <location>
        <begin position="50"/>
        <end position="77"/>
    </location>
</feature>